<dbReference type="InterPro" id="IPR014284">
    <property type="entry name" value="RNA_pol_sigma-70_dom"/>
</dbReference>
<dbReference type="EMBL" id="JBIMSO010000071">
    <property type="protein sequence ID" value="MFH5211261.1"/>
    <property type="molecule type" value="Genomic_DNA"/>
</dbReference>
<dbReference type="PANTHER" id="PTHR43133:SF8">
    <property type="entry name" value="RNA POLYMERASE SIGMA FACTOR HI_1459-RELATED"/>
    <property type="match status" value="1"/>
</dbReference>
<dbReference type="PROSITE" id="PS01063">
    <property type="entry name" value="SIGMA70_ECF"/>
    <property type="match status" value="1"/>
</dbReference>
<dbReference type="InterPro" id="IPR036388">
    <property type="entry name" value="WH-like_DNA-bd_sf"/>
</dbReference>
<evidence type="ECO:0000313" key="14">
    <source>
        <dbReference type="Proteomes" id="UP001609219"/>
    </source>
</evidence>
<evidence type="ECO:0000256" key="4">
    <source>
        <dbReference type="ARBA" id="ARBA00023125"/>
    </source>
</evidence>
<dbReference type="EMBL" id="JBIMSN010000056">
    <property type="protein sequence ID" value="MFH5229481.1"/>
    <property type="molecule type" value="Genomic_DNA"/>
</dbReference>
<evidence type="ECO:0000256" key="1">
    <source>
        <dbReference type="ARBA" id="ARBA00010641"/>
    </source>
</evidence>
<dbReference type="Proteomes" id="UP001609175">
    <property type="component" value="Unassembled WGS sequence"/>
</dbReference>
<dbReference type="SUPFAM" id="SSF88659">
    <property type="entry name" value="Sigma3 and sigma4 domains of RNA polymerase sigma factors"/>
    <property type="match status" value="1"/>
</dbReference>
<dbReference type="NCBIfam" id="TIGR02937">
    <property type="entry name" value="sigma70-ECF"/>
    <property type="match status" value="1"/>
</dbReference>
<sequence length="198" mass="21959">MSNDGVSTDRIFDDEEAWAGASDKVLVHAAAIGEQDAFEAIVVRYGPQLLRYATTLLNDHGAAEEVVQDTLVAAWKSISDFRFQSSLRTWLFGITAHKVIDQQRRRTATPSEDWVLDRPAEASSVDPAARATNAGFMEDLGLALGELPYKQRACWLLREVEGMSHEEIGQVMALSNGAVRGNLQRARATLSVRMARWR</sequence>
<dbReference type="CDD" id="cd06171">
    <property type="entry name" value="Sigma70_r4"/>
    <property type="match status" value="1"/>
</dbReference>
<protein>
    <recommendedName>
        <fullName evidence="6">RNA polymerase sigma factor</fullName>
    </recommendedName>
</protein>
<dbReference type="Proteomes" id="UP001609219">
    <property type="component" value="Unassembled WGS sequence"/>
</dbReference>
<feature type="domain" description="RNA polymerase sigma factor 70 region 4 type 2" evidence="8">
    <location>
        <begin position="139"/>
        <end position="190"/>
    </location>
</feature>
<dbReference type="PANTHER" id="PTHR43133">
    <property type="entry name" value="RNA POLYMERASE ECF-TYPE SIGMA FACTO"/>
    <property type="match status" value="1"/>
</dbReference>
<evidence type="ECO:0000256" key="3">
    <source>
        <dbReference type="ARBA" id="ARBA00023082"/>
    </source>
</evidence>
<dbReference type="InterPro" id="IPR007627">
    <property type="entry name" value="RNA_pol_sigma70_r2"/>
</dbReference>
<evidence type="ECO:0000313" key="9">
    <source>
        <dbReference type="EMBL" id="MFH5211261.1"/>
    </source>
</evidence>
<dbReference type="InterPro" id="IPR000838">
    <property type="entry name" value="RNA_pol_sigma70_ECF_CS"/>
</dbReference>
<dbReference type="Pfam" id="PF08281">
    <property type="entry name" value="Sigma70_r4_2"/>
    <property type="match status" value="1"/>
</dbReference>
<dbReference type="InterPro" id="IPR013324">
    <property type="entry name" value="RNA_pol_sigma_r3/r4-like"/>
</dbReference>
<evidence type="ECO:0000256" key="6">
    <source>
        <dbReference type="RuleBase" id="RU000716"/>
    </source>
</evidence>
<accession>A0ABW7K6R4</accession>
<dbReference type="SUPFAM" id="SSF88946">
    <property type="entry name" value="Sigma2 domain of RNA polymerase sigma factors"/>
    <property type="match status" value="1"/>
</dbReference>
<evidence type="ECO:0000259" key="8">
    <source>
        <dbReference type="Pfam" id="PF08281"/>
    </source>
</evidence>
<evidence type="ECO:0000256" key="2">
    <source>
        <dbReference type="ARBA" id="ARBA00023015"/>
    </source>
</evidence>
<dbReference type="InterPro" id="IPR013325">
    <property type="entry name" value="RNA_pol_sigma_r2"/>
</dbReference>
<keyword evidence="4 6" id="KW-0238">DNA-binding</keyword>
<keyword evidence="3 6" id="KW-0731">Sigma factor</keyword>
<dbReference type="InterPro" id="IPR013249">
    <property type="entry name" value="RNA_pol_sigma70_r4_t2"/>
</dbReference>
<dbReference type="RefSeq" id="WP_395117594.1">
    <property type="nucleotide sequence ID" value="NZ_JBIMSN010000056.1"/>
</dbReference>
<gene>
    <name evidence="11" type="ORF">ACHIPV_13865</name>
    <name evidence="9" type="ORF">ACHIPZ_24080</name>
    <name evidence="10" type="ORF">ACHIRB_13005</name>
</gene>
<feature type="domain" description="RNA polymerase sigma-70 region 2" evidence="7">
    <location>
        <begin position="42"/>
        <end position="107"/>
    </location>
</feature>
<comment type="caution">
    <text evidence="10">The sequence shown here is derived from an EMBL/GenBank/DDBJ whole genome shotgun (WGS) entry which is preliminary data.</text>
</comment>
<dbReference type="EMBL" id="JBIMSP010000019">
    <property type="protein sequence ID" value="MFH5242960.1"/>
    <property type="molecule type" value="Genomic_DNA"/>
</dbReference>
<dbReference type="Gene3D" id="1.10.1740.10">
    <property type="match status" value="1"/>
</dbReference>
<comment type="similarity">
    <text evidence="1 6">Belongs to the sigma-70 factor family. ECF subfamily.</text>
</comment>
<evidence type="ECO:0000259" key="7">
    <source>
        <dbReference type="Pfam" id="PF04542"/>
    </source>
</evidence>
<evidence type="ECO:0000313" key="12">
    <source>
        <dbReference type="Proteomes" id="UP001609175"/>
    </source>
</evidence>
<keyword evidence="14" id="KW-1185">Reference proteome</keyword>
<evidence type="ECO:0000313" key="10">
    <source>
        <dbReference type="EMBL" id="MFH5229481.1"/>
    </source>
</evidence>
<evidence type="ECO:0000313" key="13">
    <source>
        <dbReference type="Proteomes" id="UP001609176"/>
    </source>
</evidence>
<name>A0ABW7K6R4_9NOCA</name>
<dbReference type="Pfam" id="PF04542">
    <property type="entry name" value="Sigma70_r2"/>
    <property type="match status" value="1"/>
</dbReference>
<dbReference type="Proteomes" id="UP001609176">
    <property type="component" value="Unassembled WGS sequence"/>
</dbReference>
<dbReference type="Gene3D" id="1.10.10.10">
    <property type="entry name" value="Winged helix-like DNA-binding domain superfamily/Winged helix DNA-binding domain"/>
    <property type="match status" value="1"/>
</dbReference>
<evidence type="ECO:0000313" key="11">
    <source>
        <dbReference type="EMBL" id="MFH5242960.1"/>
    </source>
</evidence>
<organism evidence="10 14">
    <name type="scientific">Antrihabitans spumae</name>
    <dbReference type="NCBI Taxonomy" id="3373370"/>
    <lineage>
        <taxon>Bacteria</taxon>
        <taxon>Bacillati</taxon>
        <taxon>Actinomycetota</taxon>
        <taxon>Actinomycetes</taxon>
        <taxon>Mycobacteriales</taxon>
        <taxon>Nocardiaceae</taxon>
        <taxon>Antrihabitans</taxon>
    </lineage>
</organism>
<dbReference type="InterPro" id="IPR039425">
    <property type="entry name" value="RNA_pol_sigma-70-like"/>
</dbReference>
<reference evidence="12 13" key="1">
    <citation type="submission" date="2024-10" db="EMBL/GenBank/DDBJ databases">
        <authorList>
            <person name="Riesco R."/>
        </authorList>
    </citation>
    <scope>NUCLEOTIDE SEQUENCE [LARGE SCALE GENOMIC DNA]</scope>
    <source>
        <strain evidence="11 13">NCIMB 15448</strain>
        <strain evidence="9 12">NCIMB 15449</strain>
        <strain evidence="10 14">NCIMB 15450</strain>
    </source>
</reference>
<proteinExistence type="inferred from homology"/>
<keyword evidence="2 6" id="KW-0805">Transcription regulation</keyword>
<evidence type="ECO:0000256" key="5">
    <source>
        <dbReference type="ARBA" id="ARBA00023163"/>
    </source>
</evidence>
<keyword evidence="5 6" id="KW-0804">Transcription</keyword>